<reference evidence="1 2" key="1">
    <citation type="submission" date="2023-08" db="EMBL/GenBank/DDBJ databases">
        <authorList>
            <person name="Folkvardsen B D."/>
            <person name="Norman A."/>
        </authorList>
    </citation>
    <scope>NUCLEOTIDE SEQUENCE [LARGE SCALE GENOMIC DNA]</scope>
    <source>
        <strain evidence="1 2">Mu0050</strain>
        <plasmid evidence="1 2">pMu0050</plasmid>
    </source>
</reference>
<gene>
    <name evidence="1" type="ORF">MU0050_004966</name>
</gene>
<organism evidence="1 2">
    <name type="scientific">[Mycobacterium] wendilense</name>
    <dbReference type="NCBI Taxonomy" id="3064284"/>
    <lineage>
        <taxon>Bacteria</taxon>
        <taxon>Bacillati</taxon>
        <taxon>Actinomycetota</taxon>
        <taxon>Actinomycetes</taxon>
        <taxon>Mycobacteriales</taxon>
        <taxon>Mycobacteriaceae</taxon>
        <taxon>Mycolicibacter</taxon>
    </lineage>
</organism>
<keyword evidence="2" id="KW-1185">Reference proteome</keyword>
<geneLocation type="plasmid" evidence="1 2">
    <name>pMu0050</name>
</geneLocation>
<accession>A0ABM9MKY4</accession>
<dbReference type="Gene3D" id="3.40.50.1010">
    <property type="entry name" value="5'-nuclease"/>
    <property type="match status" value="1"/>
</dbReference>
<dbReference type="Proteomes" id="UP001190466">
    <property type="component" value="Plasmid pMu0050"/>
</dbReference>
<name>A0ABM9MKY4_9MYCO</name>
<proteinExistence type="predicted"/>
<sequence length="243" mass="26267">MRVGVYIDGYNLYYGGKFLCGPGTAGWRWLDLRGLATRLVTTHSTWTGASIDRIVYCTARISGADNPIGSQEQDAYLTALANAGIVDHIEYGLYVNRTATAPLATKDRRGRPVLTNPAWPVTVKDGAGQDDPNATFFVSVARREEKGSDVNVASHLLIDVLGGSVDAAIVISNDSDLKLPIDEARKRVPVGLINPSKNRLAGALRGTPTVGVGNHWWYQLTPADFQACQLPNPTGRVPKPTPW</sequence>
<dbReference type="CDD" id="cd18722">
    <property type="entry name" value="PIN_NicB-like"/>
    <property type="match status" value="1"/>
</dbReference>
<dbReference type="RefSeq" id="WP_316517622.1">
    <property type="nucleotide sequence ID" value="NZ_OY726396.1"/>
</dbReference>
<evidence type="ECO:0000313" key="2">
    <source>
        <dbReference type="Proteomes" id="UP001190466"/>
    </source>
</evidence>
<keyword evidence="1" id="KW-0614">Plasmid</keyword>
<evidence type="ECO:0000313" key="1">
    <source>
        <dbReference type="EMBL" id="CAJ1589639.1"/>
    </source>
</evidence>
<protein>
    <submittedName>
        <fullName evidence="1">NYN domain-containing protein</fullName>
    </submittedName>
</protein>
<dbReference type="EMBL" id="OY726396">
    <property type="protein sequence ID" value="CAJ1589639.1"/>
    <property type="molecule type" value="Genomic_DNA"/>
</dbReference>